<evidence type="ECO:0000313" key="1">
    <source>
        <dbReference type="EMBL" id="OZS41838.1"/>
    </source>
</evidence>
<gene>
    <name evidence="1" type="ORF">ASV53_21625</name>
</gene>
<sequence>MTSKRYDDPIIKQWLVELDAISRHEILHYLVEWRELKAGDFFIDDWHSISLLQCQMDASSLYFDKLCEIEDDTELAELENSVGSLAGQHQLERFLDEKDFLLQVIEKNGFDELSSRAREVLISKYPLAMQTVKYLMSSINEQPLPSCLWSTKLNDHFRAINLLSGNSLEDILVFHADLIDRLDNNRFRA</sequence>
<evidence type="ECO:0000313" key="2">
    <source>
        <dbReference type="Proteomes" id="UP000215999"/>
    </source>
</evidence>
<name>A0ABX4FSI7_9GAMM</name>
<reference evidence="1 2" key="1">
    <citation type="journal article" date="2016" name="Antonie Van Leeuwenhoek">
        <title>Photobacterium sanguinicancri sp. nov. isolated from marine animals.</title>
        <authorList>
            <person name="Gomez-Gil B."/>
            <person name="Roque A."/>
            <person name="Rotllant G."/>
            <person name="Romalde J.L."/>
            <person name="Doce A."/>
            <person name="Eggermont M."/>
            <person name="Defoirdt T."/>
        </authorList>
    </citation>
    <scope>NUCLEOTIDE SEQUENCE [LARGE SCALE GENOMIC DNA]</scope>
    <source>
        <strain evidence="1 2">CAIM 1827</strain>
    </source>
</reference>
<dbReference type="RefSeq" id="WP_205049219.1">
    <property type="nucleotide sequence ID" value="NZ_NOIF01000223.1"/>
</dbReference>
<organism evidence="1 2">
    <name type="scientific">Photobacterium sanguinicancri</name>
    <dbReference type="NCBI Taxonomy" id="875932"/>
    <lineage>
        <taxon>Bacteria</taxon>
        <taxon>Pseudomonadati</taxon>
        <taxon>Pseudomonadota</taxon>
        <taxon>Gammaproteobacteria</taxon>
        <taxon>Vibrionales</taxon>
        <taxon>Vibrionaceae</taxon>
        <taxon>Photobacterium</taxon>
    </lineage>
</organism>
<dbReference type="EMBL" id="NOIF01000223">
    <property type="protein sequence ID" value="OZS41838.1"/>
    <property type="molecule type" value="Genomic_DNA"/>
</dbReference>
<protein>
    <submittedName>
        <fullName evidence="1">Uncharacterized protein</fullName>
    </submittedName>
</protein>
<proteinExistence type="predicted"/>
<accession>A0ABX4FSI7</accession>
<keyword evidence="2" id="KW-1185">Reference proteome</keyword>
<feature type="non-terminal residue" evidence="1">
    <location>
        <position position="189"/>
    </location>
</feature>
<comment type="caution">
    <text evidence="1">The sequence shown here is derived from an EMBL/GenBank/DDBJ whole genome shotgun (WGS) entry which is preliminary data.</text>
</comment>
<dbReference type="Proteomes" id="UP000215999">
    <property type="component" value="Unassembled WGS sequence"/>
</dbReference>